<evidence type="ECO:0000256" key="2">
    <source>
        <dbReference type="ARBA" id="ARBA00022676"/>
    </source>
</evidence>
<evidence type="ECO:0000256" key="7">
    <source>
        <dbReference type="ARBA" id="ARBA00040944"/>
    </source>
</evidence>
<accession>A0A7I8V5X7</accession>
<comment type="catalytic activity">
    <reaction evidence="10">
        <text>L-threonyl-[protein] + UDP-N-acetyl-alpha-D-glucosamine = 3-O-(N-acetyl-beta-D-glucosaminyl)-L-threonyl-[protein] + UDP + H(+)</text>
        <dbReference type="Rhea" id="RHEA:48908"/>
        <dbReference type="Rhea" id="RHEA-COMP:11060"/>
        <dbReference type="Rhea" id="RHEA-COMP:12252"/>
        <dbReference type="ChEBI" id="CHEBI:15378"/>
        <dbReference type="ChEBI" id="CHEBI:30013"/>
        <dbReference type="ChEBI" id="CHEBI:57705"/>
        <dbReference type="ChEBI" id="CHEBI:58223"/>
        <dbReference type="ChEBI" id="CHEBI:90840"/>
        <dbReference type="EC" id="2.4.1.255"/>
    </reaction>
</comment>
<dbReference type="Pfam" id="PF04577">
    <property type="entry name" value="Glyco_transf_61"/>
    <property type="match status" value="1"/>
</dbReference>
<evidence type="ECO:0000256" key="1">
    <source>
        <dbReference type="ARBA" id="ARBA00011970"/>
    </source>
</evidence>
<name>A0A7I8V5X7_9ANNE</name>
<comment type="caution">
    <text evidence="12">The sequence shown here is derived from an EMBL/GenBank/DDBJ whole genome shotgun (WGS) entry which is preliminary data.</text>
</comment>
<keyword evidence="4" id="KW-0732">Signal</keyword>
<evidence type="ECO:0000313" key="13">
    <source>
        <dbReference type="Proteomes" id="UP000549394"/>
    </source>
</evidence>
<dbReference type="GO" id="GO:0097363">
    <property type="term" value="F:protein O-acetylglucosaminyltransferase activity"/>
    <property type="evidence" value="ECO:0007669"/>
    <property type="project" value="UniProtKB-EC"/>
</dbReference>
<dbReference type="EMBL" id="CAJFCJ010000001">
    <property type="protein sequence ID" value="CAD5111122.1"/>
    <property type="molecule type" value="Genomic_DNA"/>
</dbReference>
<dbReference type="PANTHER" id="PTHR20961">
    <property type="entry name" value="GLYCOSYLTRANSFERASE"/>
    <property type="match status" value="1"/>
</dbReference>
<evidence type="ECO:0000259" key="11">
    <source>
        <dbReference type="Pfam" id="PF04577"/>
    </source>
</evidence>
<reference evidence="12 13" key="1">
    <citation type="submission" date="2020-08" db="EMBL/GenBank/DDBJ databases">
        <authorList>
            <person name="Hejnol A."/>
        </authorList>
    </citation>
    <scope>NUCLEOTIDE SEQUENCE [LARGE SCALE GENOMIC DNA]</scope>
</reference>
<dbReference type="EC" id="2.4.1.255" evidence="1"/>
<dbReference type="InterPro" id="IPR049625">
    <property type="entry name" value="Glyco_transf_61_cat"/>
</dbReference>
<evidence type="ECO:0000256" key="6">
    <source>
        <dbReference type="ARBA" id="ARBA00023180"/>
    </source>
</evidence>
<feature type="domain" description="Glycosyltransferase 61 catalytic" evidence="11">
    <location>
        <begin position="209"/>
        <end position="301"/>
    </location>
</feature>
<keyword evidence="3" id="KW-0808">Transferase</keyword>
<evidence type="ECO:0000256" key="3">
    <source>
        <dbReference type="ARBA" id="ARBA00022679"/>
    </source>
</evidence>
<proteinExistence type="predicted"/>
<keyword evidence="6" id="KW-0325">Glycoprotein</keyword>
<evidence type="ECO:0000256" key="5">
    <source>
        <dbReference type="ARBA" id="ARBA00022824"/>
    </source>
</evidence>
<keyword evidence="13" id="KW-1185">Reference proteome</keyword>
<sequence>MDNSFHNGTFDKETLSLLEDWGVTSYKVCDKFTIYGSKFAILKDIFISLQYGEGRNGGETIEETLNQSEESEYWILEPGFFSFTDNHCKARLDNVAFEPEESHLNVWLRGFPGPSYEPQKENIETFSRTTLVVQRFEYANLYHTMTDWYNCFLALEFFNISQKDVDILLLDGHPIGNLDVTWNILFPNVKRISELPKEFTKFFKSSFKLQDRKRNCKKFKITFIWRRDYRAHPRNPSGHIQRKIRNEKELIRVLTKRKSKFHIAGFQLDKFDMKTQMKIISGTDLLMGMHGAGLTHAVSLPRLGGLIEFVPSYFGSTATHFAAIARWNNLYYDTWANNNEALEYPGFYTYIPVGVASSMINKAYRKICPNSENSQ</sequence>
<evidence type="ECO:0000256" key="8">
    <source>
        <dbReference type="ARBA" id="ARBA00042574"/>
    </source>
</evidence>
<evidence type="ECO:0000256" key="10">
    <source>
        <dbReference type="ARBA" id="ARBA00049432"/>
    </source>
</evidence>
<dbReference type="PANTHER" id="PTHR20961:SF148">
    <property type="entry name" value="EGF DOMAIN-SPECIFIC O-LINKED N-ACETYLGLUCOSAMINE TRANSFERASE"/>
    <property type="match status" value="1"/>
</dbReference>
<comment type="catalytic activity">
    <reaction evidence="9">
        <text>L-seryl-[protein] + UDP-N-acetyl-alpha-D-glucosamine = 3-O-(N-acetyl-beta-D-glucosaminyl)-L-seryl-[protein] + UDP + H(+)</text>
        <dbReference type="Rhea" id="RHEA:48904"/>
        <dbReference type="Rhea" id="RHEA-COMP:9863"/>
        <dbReference type="Rhea" id="RHEA-COMP:12251"/>
        <dbReference type="ChEBI" id="CHEBI:15378"/>
        <dbReference type="ChEBI" id="CHEBI:29999"/>
        <dbReference type="ChEBI" id="CHEBI:57705"/>
        <dbReference type="ChEBI" id="CHEBI:58223"/>
        <dbReference type="ChEBI" id="CHEBI:90838"/>
        <dbReference type="EC" id="2.4.1.255"/>
    </reaction>
</comment>
<protein>
    <recommendedName>
        <fullName evidence="7">EGF domain-specific O-linked N-acetylglucosamine transferase</fullName>
        <ecNumber evidence="1">2.4.1.255</ecNumber>
    </recommendedName>
    <alternativeName>
        <fullName evidence="8">Extracellular O-linked N-acetylglucosamine transferase</fullName>
    </alternativeName>
</protein>
<dbReference type="Proteomes" id="UP000549394">
    <property type="component" value="Unassembled WGS sequence"/>
</dbReference>
<evidence type="ECO:0000256" key="9">
    <source>
        <dbReference type="ARBA" id="ARBA00048317"/>
    </source>
</evidence>
<evidence type="ECO:0000313" key="12">
    <source>
        <dbReference type="EMBL" id="CAD5111122.1"/>
    </source>
</evidence>
<dbReference type="InterPro" id="IPR007657">
    <property type="entry name" value="Glycosyltransferase_61"/>
</dbReference>
<gene>
    <name evidence="12" type="ORF">DGYR_LOCUS454</name>
</gene>
<evidence type="ECO:0000256" key="4">
    <source>
        <dbReference type="ARBA" id="ARBA00022729"/>
    </source>
</evidence>
<dbReference type="OrthoDB" id="529273at2759"/>
<dbReference type="AlphaFoldDB" id="A0A7I8V5X7"/>
<organism evidence="12 13">
    <name type="scientific">Dimorphilus gyrociliatus</name>
    <dbReference type="NCBI Taxonomy" id="2664684"/>
    <lineage>
        <taxon>Eukaryota</taxon>
        <taxon>Metazoa</taxon>
        <taxon>Spiralia</taxon>
        <taxon>Lophotrochozoa</taxon>
        <taxon>Annelida</taxon>
        <taxon>Polychaeta</taxon>
        <taxon>Polychaeta incertae sedis</taxon>
        <taxon>Dinophilidae</taxon>
        <taxon>Dimorphilus</taxon>
    </lineage>
</organism>
<keyword evidence="2" id="KW-0328">Glycosyltransferase</keyword>
<keyword evidence="5" id="KW-0256">Endoplasmic reticulum</keyword>